<dbReference type="SMR" id="A0A194VMX7"/>
<dbReference type="Pfam" id="PF05183">
    <property type="entry name" value="RdRP"/>
    <property type="match status" value="1"/>
</dbReference>
<feature type="region of interest" description="Disordered" evidence="2">
    <location>
        <begin position="237"/>
        <end position="272"/>
    </location>
</feature>
<feature type="compositionally biased region" description="Polar residues" evidence="2">
    <location>
        <begin position="237"/>
        <end position="254"/>
    </location>
</feature>
<feature type="domain" description="RDRP core" evidence="3">
    <location>
        <begin position="461"/>
        <end position="1099"/>
    </location>
</feature>
<dbReference type="OrthoDB" id="10055769at2759"/>
<evidence type="ECO:0000256" key="2">
    <source>
        <dbReference type="SAM" id="MobiDB-lite"/>
    </source>
</evidence>
<keyword evidence="5" id="KW-1185">Reference proteome</keyword>
<sequence>MDPPPPIAPRHPREDLLRYVNGLNVRYGIGIPIPDPALSPSKRKEQGSTSTRLYTRLEIHFYHGGVEALHSLTKAFDEKAKDHWSRWVKKPQSDPGTLPRTSSVPLAANDTEREWLQLLFHQILDSSQPTRSFGRTQIGPAAYSMEKTAHQSKRTADADMERTPTKRLKPVERNVNAAPFKADDIFVAPKPASAQSRRSSVRTTESLQKSFQFLKSETTMGSSVNTTNASFASVFSNQDAGPVSTQDTTEASTQEQKRRPGSSSQDTYSLTPSRKGAILSFDNFESSSANQKTQDILPMKLQSWPIPTSDCSGPTSSAMAAISRDLKIDTQSKQARLEQYDSPLNLVPSQRPFQSQLRCVWPKFPPGLESAPFSVVWEVIRIAQSCAVDLSSISLTYSSSWTVQTNLRSALWKHEAFRGQAFPASVKNNAWIASLDPTVLLFDQHLVFSASLDFTNTKEDPLRLTLQPIKIEQSHRLGRRFGPDRFMELLIPSPDNSNLPQYLKKDDSFFESLIQWLTREPHTFCNRQWRPFYTKDGGSREPVKDLSFGPDKKKVYQNRVYFFAERGNGLPGIPLHLMLHWLLDFKRVENRRQPVLKLFQRIAISLSTTSPTVVFEPSQIRYRSKDLRSSANKVMNDGVGRMSRAVARQIQDRLGLRTFPSAVQGRLGSAKGMWVIDVTDTTDDVWIETYPSQRKWELDWETVDKEQRTLEVLNVPSKPRSARLNLQFLPVIEDRAKDKDAMRKAAGYLLQSNLENDLRSQKEALERPIQFRQWIHENSSHRHDRALNGHVPYQGGLPQEDEEIMNCMLDAGFQPTSNKFLADLTFAMQRKKCETLKKKLNITVGRSANLYMVVDFLGILEENEIHVGFSTAFEADNEWNKTMIQGEAIVARSPAHFISDIQKVKVVFKPELADLTDVVIFSSKGDIPLADKLSGGDYDGDLAWVCWDPRLVVNFENAKAQEQPKLHQYIRKDTVQFRQLLKSHKKDLAAAVSEMMEKCFAFNLTKSMLGTCTNYKESLCYSRGNVYDDVAKTLSTLLSNLVDQAKQGIEFTDEDFRNLKKDLAKNHGVRQEYDRPPAYKSEHWSSDVVPKNIIDYLKFGIAQPIITKELNSFNKALNEDGPEFYDQDLVSYHKKYDRLAKDPSELGMWIKSLHSYLGQEIEKVLEAWDRLKTSWPEKVQRTYELWQAIQPDKAPMLSGQQSTTNSAAAMETLLLGGELSHWELWKASFAFHRFKKKRFPWQMAGRQLCHIKAQAVCAKTPGAALAPASVVPLMHASLRPDPKFVKLMVAMMEGQGSQFMDQHDQRDEDDDDE</sequence>
<dbReference type="GO" id="GO:0031380">
    <property type="term" value="C:nuclear RNA-directed RNA polymerase complex"/>
    <property type="evidence" value="ECO:0007669"/>
    <property type="project" value="TreeGrafter"/>
</dbReference>
<accession>A0A194VMX7</accession>
<feature type="compositionally biased region" description="Polar residues" evidence="2">
    <location>
        <begin position="261"/>
        <end position="272"/>
    </location>
</feature>
<keyword evidence="1" id="KW-0808">Transferase</keyword>
<comment type="similarity">
    <text evidence="1">Belongs to the RdRP family.</text>
</comment>
<evidence type="ECO:0000313" key="5">
    <source>
        <dbReference type="Proteomes" id="UP000078559"/>
    </source>
</evidence>
<keyword evidence="1 4" id="KW-0696">RNA-directed RNA polymerase</keyword>
<gene>
    <name evidence="4" type="ORF">VM1G_00840</name>
</gene>
<dbReference type="PANTHER" id="PTHR23079:SF14">
    <property type="entry name" value="RNA-DEPENDENT RNA POLYMERASE"/>
    <property type="match status" value="1"/>
</dbReference>
<evidence type="ECO:0000313" key="4">
    <source>
        <dbReference type="EMBL" id="KUI65195.1"/>
    </source>
</evidence>
<feature type="compositionally biased region" description="Basic and acidic residues" evidence="2">
    <location>
        <begin position="154"/>
        <end position="172"/>
    </location>
</feature>
<evidence type="ECO:0000259" key="3">
    <source>
        <dbReference type="Pfam" id="PF05183"/>
    </source>
</evidence>
<dbReference type="GO" id="GO:0003968">
    <property type="term" value="F:RNA-directed RNA polymerase activity"/>
    <property type="evidence" value="ECO:0007669"/>
    <property type="project" value="UniProtKB-KW"/>
</dbReference>
<comment type="catalytic activity">
    <reaction evidence="1">
        <text>RNA(n) + a ribonucleoside 5'-triphosphate = RNA(n+1) + diphosphate</text>
        <dbReference type="Rhea" id="RHEA:21248"/>
        <dbReference type="Rhea" id="RHEA-COMP:14527"/>
        <dbReference type="Rhea" id="RHEA-COMP:17342"/>
        <dbReference type="ChEBI" id="CHEBI:33019"/>
        <dbReference type="ChEBI" id="CHEBI:61557"/>
        <dbReference type="ChEBI" id="CHEBI:140395"/>
        <dbReference type="EC" id="2.7.7.48"/>
    </reaction>
</comment>
<dbReference type="Proteomes" id="UP000078559">
    <property type="component" value="Chromosome 1"/>
</dbReference>
<keyword evidence="1" id="KW-0548">Nucleotidyltransferase</keyword>
<dbReference type="InterPro" id="IPR007855">
    <property type="entry name" value="RDRP"/>
</dbReference>
<name>A0A194VMX7_CYTMA</name>
<dbReference type="GO" id="GO:0003723">
    <property type="term" value="F:RNA binding"/>
    <property type="evidence" value="ECO:0007669"/>
    <property type="project" value="UniProtKB-KW"/>
</dbReference>
<dbReference type="EC" id="2.7.7.48" evidence="1"/>
<dbReference type="EMBL" id="CM003098">
    <property type="protein sequence ID" value="KUI65195.1"/>
    <property type="molecule type" value="Genomic_DNA"/>
</dbReference>
<dbReference type="InterPro" id="IPR057596">
    <property type="entry name" value="RDRP_core"/>
</dbReference>
<keyword evidence="1" id="KW-0694">RNA-binding</keyword>
<proteinExistence type="inferred from homology"/>
<organism evidence="4 5">
    <name type="scientific">Cytospora mali</name>
    <name type="common">Apple Valsa canker fungus</name>
    <name type="synonym">Valsa mali</name>
    <dbReference type="NCBI Taxonomy" id="578113"/>
    <lineage>
        <taxon>Eukaryota</taxon>
        <taxon>Fungi</taxon>
        <taxon>Dikarya</taxon>
        <taxon>Ascomycota</taxon>
        <taxon>Pezizomycotina</taxon>
        <taxon>Sordariomycetes</taxon>
        <taxon>Sordariomycetidae</taxon>
        <taxon>Diaporthales</taxon>
        <taxon>Cytosporaceae</taxon>
        <taxon>Cytospora</taxon>
    </lineage>
</organism>
<feature type="region of interest" description="Disordered" evidence="2">
    <location>
        <begin position="145"/>
        <end position="175"/>
    </location>
</feature>
<evidence type="ECO:0000256" key="1">
    <source>
        <dbReference type="RuleBase" id="RU363098"/>
    </source>
</evidence>
<dbReference type="Gene3D" id="1.10.8.790">
    <property type="entry name" value="RNA-dependent RNA polymerase, slab domain, helical subdomain-like"/>
    <property type="match status" value="1"/>
</dbReference>
<dbReference type="GO" id="GO:0030422">
    <property type="term" value="P:siRNA processing"/>
    <property type="evidence" value="ECO:0007669"/>
    <property type="project" value="TreeGrafter"/>
</dbReference>
<protein>
    <recommendedName>
        <fullName evidence="1">RNA-dependent RNA polymerase</fullName>
        <ecNumber evidence="1">2.7.7.48</ecNumber>
    </recommendedName>
</protein>
<reference evidence="4" key="1">
    <citation type="submission" date="2014-12" db="EMBL/GenBank/DDBJ databases">
        <title>Genome Sequence of Valsa Canker Pathogens Uncovers a Specific Adaption of Colonization on Woody Bark.</title>
        <authorList>
            <person name="Yin Z."/>
            <person name="Liu H."/>
            <person name="Gao X."/>
            <person name="Li Z."/>
            <person name="Song N."/>
            <person name="Ke X."/>
            <person name="Dai Q."/>
            <person name="Wu Y."/>
            <person name="Sun Y."/>
            <person name="Xu J.-R."/>
            <person name="Kang Z.K."/>
            <person name="Wang L."/>
            <person name="Huang L."/>
        </authorList>
    </citation>
    <scope>NUCLEOTIDE SEQUENCE [LARGE SCALE GENOMIC DNA]</scope>
    <source>
        <strain evidence="4">03-8</strain>
    </source>
</reference>
<dbReference type="PANTHER" id="PTHR23079">
    <property type="entry name" value="RNA-DEPENDENT RNA POLYMERASE"/>
    <property type="match status" value="1"/>
</dbReference>